<dbReference type="PANTHER" id="PTHR33446">
    <property type="entry name" value="PROTEIN TONB-RELATED"/>
    <property type="match status" value="1"/>
</dbReference>
<keyword evidence="3" id="KW-0813">Transport</keyword>
<keyword evidence="9 10" id="KW-0472">Membrane</keyword>
<evidence type="ECO:0000256" key="5">
    <source>
        <dbReference type="ARBA" id="ARBA00022519"/>
    </source>
</evidence>
<keyword evidence="5" id="KW-0997">Cell inner membrane</keyword>
<evidence type="ECO:0000259" key="11">
    <source>
        <dbReference type="PROSITE" id="PS52015"/>
    </source>
</evidence>
<dbReference type="InterPro" id="IPR051045">
    <property type="entry name" value="TonB-dependent_transducer"/>
</dbReference>
<feature type="transmembrane region" description="Helical" evidence="10">
    <location>
        <begin position="36"/>
        <end position="56"/>
    </location>
</feature>
<dbReference type="PROSITE" id="PS52015">
    <property type="entry name" value="TONB_CTD"/>
    <property type="match status" value="1"/>
</dbReference>
<name>A0ABS6BKF0_9SPHN</name>
<keyword evidence="7" id="KW-0653">Protein transport</keyword>
<dbReference type="Pfam" id="PF03544">
    <property type="entry name" value="TonB_C"/>
    <property type="match status" value="1"/>
</dbReference>
<keyword evidence="6 10" id="KW-0812">Transmembrane</keyword>
<dbReference type="PANTHER" id="PTHR33446:SF2">
    <property type="entry name" value="PROTEIN TONB"/>
    <property type="match status" value="1"/>
</dbReference>
<evidence type="ECO:0000256" key="10">
    <source>
        <dbReference type="SAM" id="Phobius"/>
    </source>
</evidence>
<dbReference type="Proteomes" id="UP000776276">
    <property type="component" value="Unassembled WGS sequence"/>
</dbReference>
<keyword evidence="13" id="KW-1185">Reference proteome</keyword>
<comment type="subcellular location">
    <subcellularLocation>
        <location evidence="1">Cell inner membrane</location>
        <topology evidence="1">Single-pass membrane protein</topology>
        <orientation evidence="1">Periplasmic side</orientation>
    </subcellularLocation>
</comment>
<evidence type="ECO:0000256" key="9">
    <source>
        <dbReference type="ARBA" id="ARBA00023136"/>
    </source>
</evidence>
<accession>A0ABS6BKF0</accession>
<evidence type="ECO:0000313" key="13">
    <source>
        <dbReference type="Proteomes" id="UP000776276"/>
    </source>
</evidence>
<evidence type="ECO:0000256" key="7">
    <source>
        <dbReference type="ARBA" id="ARBA00022927"/>
    </source>
</evidence>
<keyword evidence="4" id="KW-1003">Cell membrane</keyword>
<evidence type="ECO:0000256" key="1">
    <source>
        <dbReference type="ARBA" id="ARBA00004383"/>
    </source>
</evidence>
<feature type="domain" description="TonB C-terminal" evidence="11">
    <location>
        <begin position="148"/>
        <end position="239"/>
    </location>
</feature>
<evidence type="ECO:0000313" key="12">
    <source>
        <dbReference type="EMBL" id="MBU3078296.1"/>
    </source>
</evidence>
<dbReference type="EMBL" id="JAHKRT010000005">
    <property type="protein sequence ID" value="MBU3078296.1"/>
    <property type="molecule type" value="Genomic_DNA"/>
</dbReference>
<evidence type="ECO:0000256" key="4">
    <source>
        <dbReference type="ARBA" id="ARBA00022475"/>
    </source>
</evidence>
<evidence type="ECO:0000256" key="3">
    <source>
        <dbReference type="ARBA" id="ARBA00022448"/>
    </source>
</evidence>
<evidence type="ECO:0000256" key="8">
    <source>
        <dbReference type="ARBA" id="ARBA00022989"/>
    </source>
</evidence>
<dbReference type="InterPro" id="IPR006260">
    <property type="entry name" value="TonB/TolA_C"/>
</dbReference>
<gene>
    <name evidence="12" type="ORF">KOF26_10490</name>
</gene>
<comment type="similarity">
    <text evidence="2">Belongs to the TonB family.</text>
</comment>
<evidence type="ECO:0000256" key="2">
    <source>
        <dbReference type="ARBA" id="ARBA00006555"/>
    </source>
</evidence>
<proteinExistence type="inferred from homology"/>
<dbReference type="NCBIfam" id="TIGR01352">
    <property type="entry name" value="tonB_Cterm"/>
    <property type="match status" value="1"/>
</dbReference>
<dbReference type="RefSeq" id="WP_216324307.1">
    <property type="nucleotide sequence ID" value="NZ_JAHKRT010000005.1"/>
</dbReference>
<comment type="caution">
    <text evidence="12">The sequence shown here is derived from an EMBL/GenBank/DDBJ whole genome shotgun (WGS) entry which is preliminary data.</text>
</comment>
<evidence type="ECO:0000256" key="6">
    <source>
        <dbReference type="ARBA" id="ARBA00022692"/>
    </source>
</evidence>
<protein>
    <submittedName>
        <fullName evidence="12">Energy transducer TonB</fullName>
    </submittedName>
</protein>
<sequence length="239" mass="24749">MRMEAYRRSVALEALGAADVARQGGRYGADRGGPRWRALGLIVALHAAGLYALIALDVIHVTRVKAPPTVVTLLPDDVPPPPPASPQPAPPVPAAVQIVAPPPVVTVQMPPSPATVQTVAVPPPAPAPVAVAAPAAGPSGPVGEAVVPPDFAGDQLGNAAPKYPIDSRRKREQGTVIVRVTVSASGEPGDCRVRTSSGFERLDKAAMQAVCRWRFSPATRGGQPVAWPMDVPIPFVLRG</sequence>
<reference evidence="12 13" key="1">
    <citation type="submission" date="2021-06" db="EMBL/GenBank/DDBJ databases">
        <title>Sphingomonas sp. XMGL2, whole genome shotgun sequencing project.</title>
        <authorList>
            <person name="Zhao G."/>
            <person name="Shen L."/>
        </authorList>
    </citation>
    <scope>NUCLEOTIDE SEQUENCE [LARGE SCALE GENOMIC DNA]</scope>
    <source>
        <strain evidence="12 13">XMGL2</strain>
    </source>
</reference>
<keyword evidence="8 10" id="KW-1133">Transmembrane helix</keyword>
<organism evidence="12 13">
    <name type="scientific">Sphingomonas quercus</name>
    <dbReference type="NCBI Taxonomy" id="2842451"/>
    <lineage>
        <taxon>Bacteria</taxon>
        <taxon>Pseudomonadati</taxon>
        <taxon>Pseudomonadota</taxon>
        <taxon>Alphaproteobacteria</taxon>
        <taxon>Sphingomonadales</taxon>
        <taxon>Sphingomonadaceae</taxon>
        <taxon>Sphingomonas</taxon>
    </lineage>
</organism>
<dbReference type="InterPro" id="IPR037682">
    <property type="entry name" value="TonB_C"/>
</dbReference>